<proteinExistence type="predicted"/>
<organism evidence="2 3">
    <name type="scientific">Desmospora profundinema</name>
    <dbReference type="NCBI Taxonomy" id="1571184"/>
    <lineage>
        <taxon>Bacteria</taxon>
        <taxon>Bacillati</taxon>
        <taxon>Bacillota</taxon>
        <taxon>Bacilli</taxon>
        <taxon>Bacillales</taxon>
        <taxon>Thermoactinomycetaceae</taxon>
        <taxon>Desmospora</taxon>
    </lineage>
</organism>
<reference evidence="2 3" key="1">
    <citation type="submission" date="2023-07" db="EMBL/GenBank/DDBJ databases">
        <title>Genomic Encyclopedia of Type Strains, Phase IV (KMG-IV): sequencing the most valuable type-strain genomes for metagenomic binning, comparative biology and taxonomic classification.</title>
        <authorList>
            <person name="Goeker M."/>
        </authorList>
    </citation>
    <scope>NUCLEOTIDE SEQUENCE [LARGE SCALE GENOMIC DNA]</scope>
    <source>
        <strain evidence="2 3">DSM 45903</strain>
    </source>
</reference>
<dbReference type="EMBL" id="JAVDQG010000007">
    <property type="protein sequence ID" value="MDR6226913.1"/>
    <property type="molecule type" value="Genomic_DNA"/>
</dbReference>
<protein>
    <submittedName>
        <fullName evidence="2">Uncharacterized protein</fullName>
    </submittedName>
</protein>
<evidence type="ECO:0000313" key="3">
    <source>
        <dbReference type="Proteomes" id="UP001185012"/>
    </source>
</evidence>
<keyword evidence="3" id="KW-1185">Reference proteome</keyword>
<sequence length="49" mass="5612">MAFGTPLHSQSTTLAWVTLPGLAMRFLQRNEDSHTNTESRPADFQTRHR</sequence>
<dbReference type="Proteomes" id="UP001185012">
    <property type="component" value="Unassembled WGS sequence"/>
</dbReference>
<name>A0ABU1IQA8_9BACL</name>
<feature type="region of interest" description="Disordered" evidence="1">
    <location>
        <begin position="29"/>
        <end position="49"/>
    </location>
</feature>
<evidence type="ECO:0000256" key="1">
    <source>
        <dbReference type="SAM" id="MobiDB-lite"/>
    </source>
</evidence>
<accession>A0ABU1IQA8</accession>
<feature type="compositionally biased region" description="Basic and acidic residues" evidence="1">
    <location>
        <begin position="29"/>
        <end position="41"/>
    </location>
</feature>
<gene>
    <name evidence="2" type="ORF">JOE21_002925</name>
</gene>
<evidence type="ECO:0000313" key="2">
    <source>
        <dbReference type="EMBL" id="MDR6226913.1"/>
    </source>
</evidence>
<comment type="caution">
    <text evidence="2">The sequence shown here is derived from an EMBL/GenBank/DDBJ whole genome shotgun (WGS) entry which is preliminary data.</text>
</comment>